<feature type="transmembrane region" description="Helical" evidence="10">
    <location>
        <begin position="153"/>
        <end position="175"/>
    </location>
</feature>
<keyword evidence="15" id="KW-1185">Reference proteome</keyword>
<dbReference type="Pfam" id="PF00999">
    <property type="entry name" value="Na_H_Exchanger"/>
    <property type="match status" value="1"/>
</dbReference>
<evidence type="ECO:0000313" key="14">
    <source>
        <dbReference type="EMBL" id="RZB80744.1"/>
    </source>
</evidence>
<keyword evidence="5" id="KW-0630">Potassium</keyword>
<dbReference type="Pfam" id="PF23256">
    <property type="entry name" value="CHX17_2nd"/>
    <property type="match status" value="1"/>
</dbReference>
<keyword evidence="3" id="KW-0633">Potassium transport</keyword>
<feature type="transmembrane region" description="Helical" evidence="10">
    <location>
        <begin position="430"/>
        <end position="451"/>
    </location>
</feature>
<dbReference type="InterPro" id="IPR057290">
    <property type="entry name" value="CHX17_C"/>
</dbReference>
<organism evidence="14 15">
    <name type="scientific">Glycine soja</name>
    <name type="common">Wild soybean</name>
    <dbReference type="NCBI Taxonomy" id="3848"/>
    <lineage>
        <taxon>Eukaryota</taxon>
        <taxon>Viridiplantae</taxon>
        <taxon>Streptophyta</taxon>
        <taxon>Embryophyta</taxon>
        <taxon>Tracheophyta</taxon>
        <taxon>Spermatophyta</taxon>
        <taxon>Magnoliopsida</taxon>
        <taxon>eudicotyledons</taxon>
        <taxon>Gunneridae</taxon>
        <taxon>Pentapetalae</taxon>
        <taxon>rosids</taxon>
        <taxon>fabids</taxon>
        <taxon>Fabales</taxon>
        <taxon>Fabaceae</taxon>
        <taxon>Papilionoideae</taxon>
        <taxon>50 kb inversion clade</taxon>
        <taxon>NPAAA clade</taxon>
        <taxon>indigoferoid/millettioid clade</taxon>
        <taxon>Phaseoleae</taxon>
        <taxon>Glycine</taxon>
        <taxon>Glycine subgen. Soja</taxon>
    </lineage>
</organism>
<dbReference type="GO" id="GO:0006885">
    <property type="term" value="P:regulation of pH"/>
    <property type="evidence" value="ECO:0007669"/>
    <property type="project" value="TreeGrafter"/>
</dbReference>
<feature type="transmembrane region" description="Helical" evidence="10">
    <location>
        <begin position="279"/>
        <end position="299"/>
    </location>
</feature>
<feature type="transmembrane region" description="Helical" evidence="10">
    <location>
        <begin position="463"/>
        <end position="483"/>
    </location>
</feature>
<sequence length="822" mass="92550">MTCISSSTLTTTSTEKLLNLIMQIKYGVIEPHPQVLTFLKSTKMDIERKDQLSSYGMIGNEKFVCQYVLKHTSRGVWYGDNPLHHDTSVLFIEIIVMYIVGRITYLLLRPCHQTFLISQIVAGIILGPLFLGQHNSSYEMIFPTASKMTLTTFAEFGMIIHFFQIGVQINPMLILKIEKQAIAIGLIGNISSIALGGIIFNIVKGMYPEGMENTGIHVLVISSSVSTFPVISGFLAEMNILNSEIGRMAISISMISDLCMWVMYFVVINSAKAVEQQTYKPITEIAVTICYFSILFFFLRPLVIWISNRNPQGKPMTESHFLSIICILLFVGFSASMLGQPPFLVAFCFGLILPDGPPLGSVLAERLDTVGSTFMVPSYCTITGLRTDVPSLVESKTVTIEVILISTYVGKFMGTILPSLHFHIEFWDSFALALIMCCKGLVDLCVLNMLLNVKAIEELPFTLAIFTMVAITGLASIVVHYIYDPSRRYKAYIRKTIKDGQHEPDIKILVCVHNEENVYPMINLLQASNPTNVTPISIFVLHLIELSGRAISTLTKNKSTNKSSQHIKNAFDQFQMHNRGCVMLQYFNAITPYLSMHDDICYMAMDSKSNIVIMPFHKQWSINGNVEYSNASIRILNQNVLRKAPCSVGIFIDRSQMNGKLLVIYEKSFCEIAMVFLGGGDDQEALAYSLRIAQHPNVRLTVFWITFKIQGNKRKTKNPYIDLMEHIRYSSYHEGKVTFKEEIVEDGEGTTQVIRSIEGQYKLVVVGRHYIKDSPCTLGLTEWCELPELGPLGNLLATSDFTFSVLVVQQQPPFNHEYRYIR</sequence>
<dbReference type="GO" id="GO:0015297">
    <property type="term" value="F:antiporter activity"/>
    <property type="evidence" value="ECO:0007669"/>
    <property type="project" value="InterPro"/>
</dbReference>
<dbReference type="GO" id="GO:0012505">
    <property type="term" value="C:endomembrane system"/>
    <property type="evidence" value="ECO:0007669"/>
    <property type="project" value="TreeGrafter"/>
</dbReference>
<evidence type="ECO:0000259" key="13">
    <source>
        <dbReference type="Pfam" id="PF23259"/>
    </source>
</evidence>
<dbReference type="InterPro" id="IPR050794">
    <property type="entry name" value="CPA2_transporter"/>
</dbReference>
<feature type="transmembrane region" description="Helical" evidence="10">
    <location>
        <begin position="115"/>
        <end position="133"/>
    </location>
</feature>
<name>A0A445I4U3_GLYSO</name>
<proteinExistence type="inferred from homology"/>
<dbReference type="AlphaFoldDB" id="A0A445I4U3"/>
<evidence type="ECO:0000256" key="3">
    <source>
        <dbReference type="ARBA" id="ARBA00022538"/>
    </source>
</evidence>
<feature type="domain" description="Cation/H(+) antiporter C-terminal" evidence="13">
    <location>
        <begin position="672"/>
        <end position="810"/>
    </location>
</feature>
<keyword evidence="8 10" id="KW-0472">Membrane</keyword>
<evidence type="ECO:0000259" key="11">
    <source>
        <dbReference type="Pfam" id="PF00999"/>
    </source>
</evidence>
<evidence type="ECO:0000256" key="8">
    <source>
        <dbReference type="ARBA" id="ARBA00023136"/>
    </source>
</evidence>
<gene>
    <name evidence="14" type="ORF">D0Y65_030453</name>
</gene>
<evidence type="ECO:0000256" key="4">
    <source>
        <dbReference type="ARBA" id="ARBA00022692"/>
    </source>
</evidence>
<evidence type="ECO:0000256" key="9">
    <source>
        <dbReference type="ARBA" id="ARBA00038341"/>
    </source>
</evidence>
<dbReference type="Proteomes" id="UP000289340">
    <property type="component" value="Chromosome 11"/>
</dbReference>
<dbReference type="GO" id="GO:1902600">
    <property type="term" value="P:proton transmembrane transport"/>
    <property type="evidence" value="ECO:0007669"/>
    <property type="project" value="InterPro"/>
</dbReference>
<dbReference type="EMBL" id="QZWG01000011">
    <property type="protein sequence ID" value="RZB80744.1"/>
    <property type="molecule type" value="Genomic_DNA"/>
</dbReference>
<evidence type="ECO:0000256" key="6">
    <source>
        <dbReference type="ARBA" id="ARBA00022989"/>
    </source>
</evidence>
<feature type="domain" description="Cation/H+ exchanger transmembrane" evidence="11">
    <location>
        <begin position="102"/>
        <end position="480"/>
    </location>
</feature>
<dbReference type="PANTHER" id="PTHR32468">
    <property type="entry name" value="CATION/H + ANTIPORTER"/>
    <property type="match status" value="1"/>
</dbReference>
<reference evidence="14 15" key="1">
    <citation type="submission" date="2018-09" db="EMBL/GenBank/DDBJ databases">
        <title>A high-quality reference genome of wild soybean provides a powerful tool to mine soybean genomes.</title>
        <authorList>
            <person name="Xie M."/>
            <person name="Chung C.Y.L."/>
            <person name="Li M.-W."/>
            <person name="Wong F.-L."/>
            <person name="Chan T.-F."/>
            <person name="Lam H.-M."/>
        </authorList>
    </citation>
    <scope>NUCLEOTIDE SEQUENCE [LARGE SCALE GENOMIC DNA]</scope>
    <source>
        <strain evidence="15">cv. W05</strain>
        <tissue evidence="14">Hypocotyl of etiolated seedlings</tissue>
    </source>
</reference>
<evidence type="ECO:0000256" key="1">
    <source>
        <dbReference type="ARBA" id="ARBA00004141"/>
    </source>
</evidence>
<comment type="similarity">
    <text evidence="9">Belongs to the monovalent cation:proton antiporter 2 (CPA2) transporter (TC 2.A.37) family. CHX (TC 2.A.37.4) subfamily.</text>
</comment>
<dbReference type="InterPro" id="IPR038770">
    <property type="entry name" value="Na+/solute_symporter_sf"/>
</dbReference>
<evidence type="ECO:0000259" key="12">
    <source>
        <dbReference type="Pfam" id="PF23256"/>
    </source>
</evidence>
<dbReference type="GO" id="GO:0016020">
    <property type="term" value="C:membrane"/>
    <property type="evidence" value="ECO:0007669"/>
    <property type="project" value="UniProtKB-SubCell"/>
</dbReference>
<evidence type="ECO:0000313" key="15">
    <source>
        <dbReference type="Proteomes" id="UP000289340"/>
    </source>
</evidence>
<accession>A0A445I4U3</accession>
<protein>
    <submittedName>
        <fullName evidence="14">Cation/H(+) antiporter 14</fullName>
    </submittedName>
</protein>
<dbReference type="GO" id="GO:0006813">
    <property type="term" value="P:potassium ion transport"/>
    <property type="evidence" value="ECO:0007669"/>
    <property type="project" value="UniProtKB-KW"/>
</dbReference>
<keyword evidence="7" id="KW-0406">Ion transport</keyword>
<comment type="subcellular location">
    <subcellularLocation>
        <location evidence="1">Membrane</location>
        <topology evidence="1">Multi-pass membrane protein</topology>
    </subcellularLocation>
</comment>
<dbReference type="Gene3D" id="1.20.1530.20">
    <property type="match status" value="1"/>
</dbReference>
<dbReference type="PANTHER" id="PTHR32468:SF175">
    <property type="entry name" value="CATION_H+ EXCHANGER 3"/>
    <property type="match status" value="1"/>
</dbReference>
<keyword evidence="6 10" id="KW-1133">Transmembrane helix</keyword>
<feature type="transmembrane region" description="Helical" evidence="10">
    <location>
        <begin position="248"/>
        <end position="267"/>
    </location>
</feature>
<comment type="caution">
    <text evidence="14">The sequence shown here is derived from an EMBL/GenBank/DDBJ whole genome shotgun (WGS) entry which is preliminary data.</text>
</comment>
<evidence type="ECO:0000256" key="5">
    <source>
        <dbReference type="ARBA" id="ARBA00022958"/>
    </source>
</evidence>
<feature type="transmembrane region" description="Helical" evidence="10">
    <location>
        <begin position="88"/>
        <end position="108"/>
    </location>
</feature>
<evidence type="ECO:0000256" key="7">
    <source>
        <dbReference type="ARBA" id="ARBA00023065"/>
    </source>
</evidence>
<evidence type="ECO:0000256" key="2">
    <source>
        <dbReference type="ARBA" id="ARBA00022448"/>
    </source>
</evidence>
<dbReference type="InterPro" id="IPR006153">
    <property type="entry name" value="Cation/H_exchanger_TM"/>
</dbReference>
<keyword evidence="2" id="KW-0813">Transport</keyword>
<feature type="transmembrane region" description="Helical" evidence="10">
    <location>
        <begin position="215"/>
        <end position="236"/>
    </location>
</feature>
<feature type="transmembrane region" description="Helical" evidence="10">
    <location>
        <begin position="182"/>
        <end position="203"/>
    </location>
</feature>
<evidence type="ECO:0000256" key="10">
    <source>
        <dbReference type="SAM" id="Phobius"/>
    </source>
</evidence>
<dbReference type="Pfam" id="PF23259">
    <property type="entry name" value="CHX17_C"/>
    <property type="match status" value="1"/>
</dbReference>
<keyword evidence="4 10" id="KW-0812">Transmembrane</keyword>
<dbReference type="InterPro" id="IPR057291">
    <property type="entry name" value="CHX17_2nd"/>
</dbReference>
<feature type="transmembrane region" description="Helical" evidence="10">
    <location>
        <begin position="320"/>
        <end position="353"/>
    </location>
</feature>
<feature type="domain" description="Cation/H(+) antiporter central" evidence="12">
    <location>
        <begin position="539"/>
        <end position="655"/>
    </location>
</feature>